<sequence length="402" mass="46030">MFLIDWEPPKFNRNVNNVNPSSNTDIQLSSRSQSLGKYNMINDNLEARPKKELRSSLPPSSISNQMEDTGISVWRIIYVANEWNEIQTYRKTSCLITIACVLILMQVIGLENLASSDAKSNVVLNSYEYQSPQSRIFRIALILSIFSVIGIIQWLFSITLWERCFSDKLRSFADLCSVANVSVFLFAQSNFGYYIHGHSPTGRSDVDLGGITQMLSIENEGIAPKRGITPDSNDHTYRMALPSGLRQTFNRLYTPLLNLTLNTDKYGKHASPQAITNEVYHNINRYLKRFISRDDPDGLRYRIVRRKAFEDILDGEFDDTTFEGLFYIDDGNSFGDTLYYGNEWLLFTFDALLFCLVDLLSQNLILSAFFVILIGSIFTLLRDDLGRRNTARKTLIDERFLI</sequence>
<dbReference type="AlphaFoldDB" id="A0A183K8Y7"/>
<dbReference type="InterPro" id="IPR019170">
    <property type="entry name" value="Meckelin"/>
</dbReference>
<keyword evidence="1" id="KW-0812">Transmembrane</keyword>
<dbReference type="PANTHER" id="PTHR21274">
    <property type="entry name" value="MECKELIN"/>
    <property type="match status" value="1"/>
</dbReference>
<evidence type="ECO:0000313" key="2">
    <source>
        <dbReference type="EMBL" id="VDP44748.1"/>
    </source>
</evidence>
<organism evidence="4">
    <name type="scientific">Schistosoma curassoni</name>
    <dbReference type="NCBI Taxonomy" id="6186"/>
    <lineage>
        <taxon>Eukaryota</taxon>
        <taxon>Metazoa</taxon>
        <taxon>Spiralia</taxon>
        <taxon>Lophotrochozoa</taxon>
        <taxon>Platyhelminthes</taxon>
        <taxon>Trematoda</taxon>
        <taxon>Digenea</taxon>
        <taxon>Strigeidida</taxon>
        <taxon>Schistosomatoidea</taxon>
        <taxon>Schistosomatidae</taxon>
        <taxon>Schistosoma</taxon>
    </lineage>
</organism>
<dbReference type="Proteomes" id="UP000279833">
    <property type="component" value="Unassembled WGS sequence"/>
</dbReference>
<dbReference type="GO" id="GO:0060271">
    <property type="term" value="P:cilium assembly"/>
    <property type="evidence" value="ECO:0007669"/>
    <property type="project" value="InterPro"/>
</dbReference>
<evidence type="ECO:0000256" key="1">
    <source>
        <dbReference type="SAM" id="Phobius"/>
    </source>
</evidence>
<feature type="transmembrane region" description="Helical" evidence="1">
    <location>
        <begin position="136"/>
        <end position="160"/>
    </location>
</feature>
<evidence type="ECO:0000313" key="4">
    <source>
        <dbReference type="WBParaSite" id="SCUD_0001146801-mRNA-1"/>
    </source>
</evidence>
<reference evidence="4" key="1">
    <citation type="submission" date="2016-06" db="UniProtKB">
        <authorList>
            <consortium name="WormBaseParasite"/>
        </authorList>
    </citation>
    <scope>IDENTIFICATION</scope>
</reference>
<dbReference type="GO" id="GO:0036038">
    <property type="term" value="C:MKS complex"/>
    <property type="evidence" value="ECO:0007669"/>
    <property type="project" value="InterPro"/>
</dbReference>
<reference evidence="2 3" key="2">
    <citation type="submission" date="2018-11" db="EMBL/GenBank/DDBJ databases">
        <authorList>
            <consortium name="Pathogen Informatics"/>
        </authorList>
    </citation>
    <scope>NUCLEOTIDE SEQUENCE [LARGE SCALE GENOMIC DNA]</scope>
    <source>
        <strain evidence="2">Dakar</strain>
        <strain evidence="3">Dakar, Senegal</strain>
    </source>
</reference>
<proteinExistence type="predicted"/>
<dbReference type="STRING" id="6186.A0A183K8Y7"/>
<dbReference type="EMBL" id="UZAK01034431">
    <property type="protein sequence ID" value="VDP44748.1"/>
    <property type="molecule type" value="Genomic_DNA"/>
</dbReference>
<evidence type="ECO:0000313" key="3">
    <source>
        <dbReference type="Proteomes" id="UP000279833"/>
    </source>
</evidence>
<protein>
    <submittedName>
        <fullName evidence="4">Meckelin</fullName>
    </submittedName>
</protein>
<feature type="transmembrane region" description="Helical" evidence="1">
    <location>
        <begin position="364"/>
        <end position="381"/>
    </location>
</feature>
<dbReference type="PANTHER" id="PTHR21274:SF0">
    <property type="entry name" value="MECKELIN"/>
    <property type="match status" value="1"/>
</dbReference>
<name>A0A183K8Y7_9TREM</name>
<dbReference type="WBParaSite" id="SCUD_0001146801-mRNA-1">
    <property type="protein sequence ID" value="SCUD_0001146801-mRNA-1"/>
    <property type="gene ID" value="SCUD_0001146801"/>
</dbReference>
<feature type="transmembrane region" description="Helical" evidence="1">
    <location>
        <begin position="94"/>
        <end position="116"/>
    </location>
</feature>
<keyword evidence="1" id="KW-0472">Membrane</keyword>
<gene>
    <name evidence="2" type="ORF">SCUD_LOCUS11468</name>
</gene>
<dbReference type="Pfam" id="PF09773">
    <property type="entry name" value="Meckelin"/>
    <property type="match status" value="1"/>
</dbReference>
<keyword evidence="1" id="KW-1133">Transmembrane helix</keyword>
<keyword evidence="3" id="KW-1185">Reference proteome</keyword>
<accession>A0A183K8Y7</accession>